<dbReference type="OrthoDB" id="9814591at2"/>
<dbReference type="Gene3D" id="3.30.160.60">
    <property type="entry name" value="Classic Zinc Finger"/>
    <property type="match status" value="1"/>
</dbReference>
<keyword evidence="4 7" id="KW-0472">Membrane</keyword>
<dbReference type="GO" id="GO:0008932">
    <property type="term" value="F:lytic endotransglycosylase activity"/>
    <property type="evidence" value="ECO:0007669"/>
    <property type="project" value="UniProtKB-UniRule"/>
</dbReference>
<dbReference type="HAMAP" id="MF_02065">
    <property type="entry name" value="MltG"/>
    <property type="match status" value="1"/>
</dbReference>
<evidence type="ECO:0000256" key="7">
    <source>
        <dbReference type="HAMAP-Rule" id="MF_02065"/>
    </source>
</evidence>
<comment type="function">
    <text evidence="7">Functions as a peptidoglycan terminase that cleaves nascent peptidoglycan strands endolytically to terminate their elongation.</text>
</comment>
<dbReference type="EC" id="4.2.2.29" evidence="7"/>
<dbReference type="GO" id="GO:0009252">
    <property type="term" value="P:peptidoglycan biosynthetic process"/>
    <property type="evidence" value="ECO:0007669"/>
    <property type="project" value="UniProtKB-UniRule"/>
</dbReference>
<keyword evidence="3 7" id="KW-1133">Transmembrane helix</keyword>
<name>A0A3R5UXL9_9BACT</name>
<evidence type="ECO:0000256" key="3">
    <source>
        <dbReference type="ARBA" id="ARBA00022989"/>
    </source>
</evidence>
<dbReference type="AlphaFoldDB" id="A0A3R5UXL9"/>
<evidence type="ECO:0000256" key="6">
    <source>
        <dbReference type="ARBA" id="ARBA00023316"/>
    </source>
</evidence>
<evidence type="ECO:0000313" key="8">
    <source>
        <dbReference type="EMBL" id="QAR33028.1"/>
    </source>
</evidence>
<dbReference type="NCBIfam" id="TIGR00247">
    <property type="entry name" value="endolytic transglycosylase MltG"/>
    <property type="match status" value="1"/>
</dbReference>
<keyword evidence="6 7" id="KW-0961">Cell wall biogenesis/degradation</keyword>
<dbReference type="Pfam" id="PF02618">
    <property type="entry name" value="YceG"/>
    <property type="match status" value="1"/>
</dbReference>
<evidence type="ECO:0000256" key="5">
    <source>
        <dbReference type="ARBA" id="ARBA00023239"/>
    </source>
</evidence>
<comment type="similarity">
    <text evidence="7">Belongs to the transglycosylase MltG family.</text>
</comment>
<sequence length="338" mass="39181">MVKKIIAAVVITAVIAFAVTAVLGVWIVKSEKFLETTEVTLELDLPKNGTFNQFYDRVFTHLNTPPYFRGYLIHVKKADRRIKYGYYRAENMLLSDYLENIFKGTQSTLKITIPEGYNIHDIASVLEKSNIIGIDDFLKTALDDEFIFRLTGISAPTIEGFLYPDTYFFPPYTKADYIIRTMYANFLNNLPEDFTERAEEKGLSFYQALTLASIVQKETYIDEEAQTVASVFYNRLKKRMRLQADPTIIYGKYAEFDGNIRKEDIRDGENPYNTYMIRGLPPTPISNPDRQSLEAAAYPAVTDYLFFVAKQDGTHVFTKTYDEHRRQVYLHQIRREQK</sequence>
<dbReference type="PANTHER" id="PTHR30518:SF2">
    <property type="entry name" value="ENDOLYTIC MUREIN TRANSGLYCOSYLASE"/>
    <property type="match status" value="1"/>
</dbReference>
<keyword evidence="5 7" id="KW-0456">Lyase</keyword>
<dbReference type="RefSeq" id="WP_128466314.1">
    <property type="nucleotide sequence ID" value="NZ_CP035108.1"/>
</dbReference>
<keyword evidence="2 7" id="KW-0812">Transmembrane</keyword>
<dbReference type="PANTHER" id="PTHR30518">
    <property type="entry name" value="ENDOLYTIC MUREIN TRANSGLYCOSYLASE"/>
    <property type="match status" value="1"/>
</dbReference>
<organism evidence="8 9">
    <name type="scientific">Geovibrio thiophilus</name>
    <dbReference type="NCBI Taxonomy" id="139438"/>
    <lineage>
        <taxon>Bacteria</taxon>
        <taxon>Pseudomonadati</taxon>
        <taxon>Deferribacterota</taxon>
        <taxon>Deferribacteres</taxon>
        <taxon>Deferribacterales</taxon>
        <taxon>Geovibrionaceae</taxon>
        <taxon>Geovibrio</taxon>
    </lineage>
</organism>
<evidence type="ECO:0000256" key="4">
    <source>
        <dbReference type="ARBA" id="ARBA00023136"/>
    </source>
</evidence>
<evidence type="ECO:0000256" key="2">
    <source>
        <dbReference type="ARBA" id="ARBA00022692"/>
    </source>
</evidence>
<comment type="catalytic activity">
    <reaction evidence="7">
        <text>a peptidoglycan chain = a peptidoglycan chain with N-acetyl-1,6-anhydromuramyl-[peptide] at the reducing end + a peptidoglycan chain with N-acetylglucosamine at the non-reducing end.</text>
        <dbReference type="EC" id="4.2.2.29"/>
    </reaction>
</comment>
<dbReference type="CDD" id="cd08010">
    <property type="entry name" value="MltG_like"/>
    <property type="match status" value="1"/>
</dbReference>
<dbReference type="Proteomes" id="UP000287502">
    <property type="component" value="Chromosome"/>
</dbReference>
<dbReference type="EMBL" id="CP035108">
    <property type="protein sequence ID" value="QAR33028.1"/>
    <property type="molecule type" value="Genomic_DNA"/>
</dbReference>
<keyword evidence="1 7" id="KW-1003">Cell membrane</keyword>
<accession>A0A3R5UXL9</accession>
<feature type="site" description="Important for catalytic activity" evidence="7">
    <location>
        <position position="218"/>
    </location>
</feature>
<dbReference type="KEGG" id="gtl:EP073_06280"/>
<dbReference type="InterPro" id="IPR003770">
    <property type="entry name" value="MLTG-like"/>
</dbReference>
<keyword evidence="9" id="KW-1185">Reference proteome</keyword>
<reference evidence="8 9" key="1">
    <citation type="submission" date="2019-01" db="EMBL/GenBank/DDBJ databases">
        <title>Geovibrio thiophilus DSM 11263, complete genome.</title>
        <authorList>
            <person name="Spring S."/>
            <person name="Bunk B."/>
            <person name="Sproer C."/>
        </authorList>
    </citation>
    <scope>NUCLEOTIDE SEQUENCE [LARGE SCALE GENOMIC DNA]</scope>
    <source>
        <strain evidence="8 9">DSM 11263</strain>
    </source>
</reference>
<evidence type="ECO:0000313" key="9">
    <source>
        <dbReference type="Proteomes" id="UP000287502"/>
    </source>
</evidence>
<dbReference type="GO" id="GO:0071555">
    <property type="term" value="P:cell wall organization"/>
    <property type="evidence" value="ECO:0007669"/>
    <property type="project" value="UniProtKB-KW"/>
</dbReference>
<dbReference type="GO" id="GO:0005886">
    <property type="term" value="C:plasma membrane"/>
    <property type="evidence" value="ECO:0007669"/>
    <property type="project" value="UniProtKB-UniRule"/>
</dbReference>
<protein>
    <recommendedName>
        <fullName evidence="7">Endolytic murein transglycosylase</fullName>
        <ecNumber evidence="7">4.2.2.29</ecNumber>
    </recommendedName>
    <alternativeName>
        <fullName evidence="7">Peptidoglycan lytic transglycosylase</fullName>
    </alternativeName>
    <alternativeName>
        <fullName evidence="7">Peptidoglycan polymerization terminase</fullName>
    </alternativeName>
</protein>
<evidence type="ECO:0000256" key="1">
    <source>
        <dbReference type="ARBA" id="ARBA00022475"/>
    </source>
</evidence>
<proteinExistence type="inferred from homology"/>
<gene>
    <name evidence="7 8" type="primary">mltG</name>
    <name evidence="8" type="ORF">EP073_06280</name>
</gene>